<dbReference type="EMBL" id="BDIP01000689">
    <property type="protein sequence ID" value="GCA62442.1"/>
    <property type="molecule type" value="Genomic_DNA"/>
</dbReference>
<feature type="domain" description="F5/8 type C" evidence="1">
    <location>
        <begin position="19"/>
        <end position="174"/>
    </location>
</feature>
<sequence>LTPRTTYTTADDALSAVRTYYTGVTMWETVEKDIASVKFSSVYSPSHYYLDCGNGYTLRDNGFSGVGSWLSASDVVGQYAVVVYDTPTLVGAIATAGRPFDFDQYVTSYAIEYFDPAVDEWVSVVESKESFVGNTDMNTIVLHTLSEPVVADRVRIRVLSWYGRIAMRLEVYGWQ</sequence>
<evidence type="ECO:0000313" key="5">
    <source>
        <dbReference type="Proteomes" id="UP000265618"/>
    </source>
</evidence>
<dbReference type="AlphaFoldDB" id="A0A391NSE8"/>
<dbReference type="PANTHER" id="PTHR24543">
    <property type="entry name" value="MULTICOPPER OXIDASE-RELATED"/>
    <property type="match status" value="1"/>
</dbReference>
<dbReference type="EMBL" id="BDIP01001293">
    <property type="protein sequence ID" value="GCA62745.1"/>
    <property type="molecule type" value="Genomic_DNA"/>
</dbReference>
<reference evidence="4 5" key="2">
    <citation type="journal article" date="2018" name="PLoS ONE">
        <title>The draft genome of Kipferlia bialata reveals reductive genome evolution in fornicate parasites.</title>
        <authorList>
            <person name="Tanifuji G."/>
            <person name="Takabayashi S."/>
            <person name="Kume K."/>
            <person name="Takagi M."/>
            <person name="Nakayama T."/>
            <person name="Kamikawa R."/>
            <person name="Inagaki Y."/>
            <person name="Hashimoto T."/>
        </authorList>
    </citation>
    <scope>NUCLEOTIDE SEQUENCE [LARGE SCALE GENOMIC DNA]</scope>
    <source>
        <strain evidence="4">NY0173</strain>
    </source>
</reference>
<name>A0A391NSE8_9EUKA</name>
<reference evidence="4" key="1">
    <citation type="submission" date="2016-10" db="EMBL/GenBank/DDBJ databases">
        <authorList>
            <person name="Tanifuji G."/>
            <person name="Kume K."/>
            <person name="Nakayama T."/>
            <person name="Takabayashi S."/>
            <person name="Hashimoto T."/>
        </authorList>
    </citation>
    <scope>NUCLEOTIDE SEQUENCE</scope>
    <source>
        <strain evidence="4">NY0173</strain>
    </source>
</reference>
<proteinExistence type="predicted"/>
<dbReference type="InterPro" id="IPR000421">
    <property type="entry name" value="FA58C"/>
</dbReference>
<dbReference type="Proteomes" id="UP000265618">
    <property type="component" value="Unassembled WGS sequence"/>
</dbReference>
<gene>
    <name evidence="2" type="ORF">KIPB_003553</name>
    <name evidence="3" type="ORF">KIPB_005496</name>
    <name evidence="4" type="ORF">KIPB_007388</name>
</gene>
<evidence type="ECO:0000313" key="3">
    <source>
        <dbReference type="EMBL" id="GCA62745.1"/>
    </source>
</evidence>
<keyword evidence="5" id="KW-1185">Reference proteome</keyword>
<evidence type="ECO:0000313" key="4">
    <source>
        <dbReference type="EMBL" id="GCA63026.1"/>
    </source>
</evidence>
<dbReference type="Gene3D" id="2.60.120.260">
    <property type="entry name" value="Galactose-binding domain-like"/>
    <property type="match status" value="1"/>
</dbReference>
<protein>
    <recommendedName>
        <fullName evidence="1">F5/8 type C domain-containing protein</fullName>
    </recommendedName>
</protein>
<dbReference type="SUPFAM" id="SSF49785">
    <property type="entry name" value="Galactose-binding domain-like"/>
    <property type="match status" value="1"/>
</dbReference>
<evidence type="ECO:0000259" key="1">
    <source>
        <dbReference type="PROSITE" id="PS50022"/>
    </source>
</evidence>
<dbReference type="PROSITE" id="PS50022">
    <property type="entry name" value="FA58C_3"/>
    <property type="match status" value="1"/>
</dbReference>
<organism evidence="4 5">
    <name type="scientific">Kipferlia bialata</name>
    <dbReference type="NCBI Taxonomy" id="797122"/>
    <lineage>
        <taxon>Eukaryota</taxon>
        <taxon>Metamonada</taxon>
        <taxon>Carpediemonas-like organisms</taxon>
        <taxon>Kipferlia</taxon>
    </lineage>
</organism>
<evidence type="ECO:0000313" key="2">
    <source>
        <dbReference type="EMBL" id="GCA62442.1"/>
    </source>
</evidence>
<comment type="caution">
    <text evidence="4">The sequence shown here is derived from an EMBL/GenBank/DDBJ whole genome shotgun (WGS) entry which is preliminary data.</text>
</comment>
<accession>A0A391NSE8</accession>
<dbReference type="OrthoDB" id="26719at2759"/>
<dbReference type="EMBL" id="BDIP01002074">
    <property type="protein sequence ID" value="GCA63026.1"/>
    <property type="molecule type" value="Genomic_DNA"/>
</dbReference>
<dbReference type="Pfam" id="PF00754">
    <property type="entry name" value="F5_F8_type_C"/>
    <property type="match status" value="1"/>
</dbReference>
<dbReference type="InterPro" id="IPR008979">
    <property type="entry name" value="Galactose-bd-like_sf"/>
</dbReference>
<feature type="non-terminal residue" evidence="4">
    <location>
        <position position="1"/>
    </location>
</feature>